<evidence type="ECO:0000313" key="2">
    <source>
        <dbReference type="Proteomes" id="UP000485058"/>
    </source>
</evidence>
<gene>
    <name evidence="1" type="ORF">HaLaN_03803</name>
</gene>
<dbReference type="AlphaFoldDB" id="A0A699YH59"/>
<comment type="caution">
    <text evidence="1">The sequence shown here is derived from an EMBL/GenBank/DDBJ whole genome shotgun (WGS) entry which is preliminary data.</text>
</comment>
<dbReference type="Proteomes" id="UP000485058">
    <property type="component" value="Unassembled WGS sequence"/>
</dbReference>
<keyword evidence="2" id="KW-1185">Reference proteome</keyword>
<sequence length="83" mass="8743">MQADDARQRALREMMNATLDVTARDRRAQELVHEPWMDLPRSQGHDAGMAPCMSCSSCATLVAVLLAVVTADDSGAAQAAGGA</sequence>
<accession>A0A699YH59</accession>
<name>A0A699YH59_HAELA</name>
<proteinExistence type="predicted"/>
<reference evidence="1 2" key="1">
    <citation type="submission" date="2020-02" db="EMBL/GenBank/DDBJ databases">
        <title>Draft genome sequence of Haematococcus lacustris strain NIES-144.</title>
        <authorList>
            <person name="Morimoto D."/>
            <person name="Nakagawa S."/>
            <person name="Yoshida T."/>
            <person name="Sawayama S."/>
        </authorList>
    </citation>
    <scope>NUCLEOTIDE SEQUENCE [LARGE SCALE GENOMIC DNA]</scope>
    <source>
        <strain evidence="1 2">NIES-144</strain>
    </source>
</reference>
<organism evidence="1 2">
    <name type="scientific">Haematococcus lacustris</name>
    <name type="common">Green alga</name>
    <name type="synonym">Haematococcus pluvialis</name>
    <dbReference type="NCBI Taxonomy" id="44745"/>
    <lineage>
        <taxon>Eukaryota</taxon>
        <taxon>Viridiplantae</taxon>
        <taxon>Chlorophyta</taxon>
        <taxon>core chlorophytes</taxon>
        <taxon>Chlorophyceae</taxon>
        <taxon>CS clade</taxon>
        <taxon>Chlamydomonadales</taxon>
        <taxon>Haematococcaceae</taxon>
        <taxon>Haematococcus</taxon>
    </lineage>
</organism>
<dbReference type="EMBL" id="BLLF01000184">
    <property type="protein sequence ID" value="GFH08781.1"/>
    <property type="molecule type" value="Genomic_DNA"/>
</dbReference>
<evidence type="ECO:0000313" key="1">
    <source>
        <dbReference type="EMBL" id="GFH08781.1"/>
    </source>
</evidence>
<protein>
    <submittedName>
        <fullName evidence="1">Uncharacterized protein</fullName>
    </submittedName>
</protein>